<dbReference type="Pfam" id="PF01455">
    <property type="entry name" value="HupF_HypC"/>
    <property type="match status" value="1"/>
</dbReference>
<protein>
    <submittedName>
        <fullName evidence="2">Hydrogenase expression/formation protein HypC</fullName>
    </submittedName>
</protein>
<dbReference type="PANTHER" id="PTHR35177">
    <property type="entry name" value="HYDROGENASE MATURATION FACTOR HYBG"/>
    <property type="match status" value="1"/>
</dbReference>
<dbReference type="Gene3D" id="2.30.30.140">
    <property type="match status" value="1"/>
</dbReference>
<reference evidence="3" key="1">
    <citation type="submission" date="2016-11" db="EMBL/GenBank/DDBJ databases">
        <authorList>
            <person name="Varghese N."/>
            <person name="Submissions S."/>
        </authorList>
    </citation>
    <scope>NUCLEOTIDE SEQUENCE [LARGE SCALE GENOMIC DNA]</scope>
    <source>
        <strain evidence="3">DSM 16219</strain>
    </source>
</reference>
<dbReference type="STRING" id="1121393.SAMN02745216_01434"/>
<dbReference type="RefSeq" id="WP_012611138.1">
    <property type="nucleotide sequence ID" value="NZ_FQZU01000006.1"/>
</dbReference>
<dbReference type="PRINTS" id="PR00445">
    <property type="entry name" value="HUPFHYPC"/>
</dbReference>
<dbReference type="PROSITE" id="PS01097">
    <property type="entry name" value="HUPF_HYPC"/>
    <property type="match status" value="1"/>
</dbReference>
<accession>A0A1M6ICY9</accession>
<dbReference type="GO" id="GO:1902670">
    <property type="term" value="F:carbon dioxide binding"/>
    <property type="evidence" value="ECO:0007669"/>
    <property type="project" value="TreeGrafter"/>
</dbReference>
<dbReference type="InterPro" id="IPR019812">
    <property type="entry name" value="Hydgase_assmbl_chp_CS"/>
</dbReference>
<dbReference type="GO" id="GO:0051604">
    <property type="term" value="P:protein maturation"/>
    <property type="evidence" value="ECO:0007669"/>
    <property type="project" value="TreeGrafter"/>
</dbReference>
<comment type="similarity">
    <text evidence="1">Belongs to the HupF/HypC family.</text>
</comment>
<proteinExistence type="inferred from homology"/>
<dbReference type="SUPFAM" id="SSF159127">
    <property type="entry name" value="HupF/HypC-like"/>
    <property type="match status" value="1"/>
</dbReference>
<evidence type="ECO:0000256" key="1">
    <source>
        <dbReference type="ARBA" id="ARBA00006018"/>
    </source>
</evidence>
<dbReference type="InterPro" id="IPR001109">
    <property type="entry name" value="Hydrogenase_HupF/HypC"/>
</dbReference>
<dbReference type="Proteomes" id="UP000183994">
    <property type="component" value="Unassembled WGS sequence"/>
</dbReference>
<dbReference type="NCBIfam" id="TIGR00074">
    <property type="entry name" value="hypC_hupF"/>
    <property type="match status" value="1"/>
</dbReference>
<keyword evidence="3" id="KW-1185">Reference proteome</keyword>
<evidence type="ECO:0000313" key="2">
    <source>
        <dbReference type="EMBL" id="SHJ32290.1"/>
    </source>
</evidence>
<dbReference type="OrthoDB" id="9806017at2"/>
<dbReference type="PANTHER" id="PTHR35177:SF2">
    <property type="entry name" value="HYDROGENASE MATURATION FACTOR HYBG"/>
    <property type="match status" value="1"/>
</dbReference>
<gene>
    <name evidence="2" type="ORF">SAMN02745216_01434</name>
</gene>
<dbReference type="AlphaFoldDB" id="A0A1M6ICY9"/>
<dbReference type="GO" id="GO:0005506">
    <property type="term" value="F:iron ion binding"/>
    <property type="evidence" value="ECO:0007669"/>
    <property type="project" value="TreeGrafter"/>
</dbReference>
<dbReference type="FunFam" id="2.30.30.140:FF:000022">
    <property type="entry name" value="Hydrogenase assembly chaperone HybG"/>
    <property type="match status" value="1"/>
</dbReference>
<organism evidence="2 3">
    <name type="scientific">Desulfatibacillum alkenivorans DSM 16219</name>
    <dbReference type="NCBI Taxonomy" id="1121393"/>
    <lineage>
        <taxon>Bacteria</taxon>
        <taxon>Pseudomonadati</taxon>
        <taxon>Thermodesulfobacteriota</taxon>
        <taxon>Desulfobacteria</taxon>
        <taxon>Desulfobacterales</taxon>
        <taxon>Desulfatibacillaceae</taxon>
        <taxon>Desulfatibacillum</taxon>
    </lineage>
</organism>
<sequence>MCLAIPSKIVDIQGVVGTIDLEGVTRTINMALLENARVGDYVLVHAGFAISVIDEAEAAQSLDLIRELAEASLAEG</sequence>
<evidence type="ECO:0000313" key="3">
    <source>
        <dbReference type="Proteomes" id="UP000183994"/>
    </source>
</evidence>
<dbReference type="EMBL" id="FQZU01000006">
    <property type="protein sequence ID" value="SHJ32290.1"/>
    <property type="molecule type" value="Genomic_DNA"/>
</dbReference>
<name>A0A1M6ICY9_9BACT</name>